<evidence type="ECO:0000256" key="3">
    <source>
        <dbReference type="ARBA" id="ARBA00004370"/>
    </source>
</evidence>
<feature type="compositionally biased region" description="Basic and acidic residues" evidence="9">
    <location>
        <begin position="12"/>
        <end position="43"/>
    </location>
</feature>
<comment type="similarity">
    <text evidence="4">Belongs to the cytochrome c oxidase subunit 5C family.</text>
</comment>
<evidence type="ECO:0000313" key="11">
    <source>
        <dbReference type="Proteomes" id="UP000886520"/>
    </source>
</evidence>
<proteinExistence type="inferred from homology"/>
<evidence type="ECO:0000256" key="4">
    <source>
        <dbReference type="ARBA" id="ARBA00009591"/>
    </source>
</evidence>
<keyword evidence="7" id="KW-0496">Mitochondrion</keyword>
<keyword evidence="6" id="KW-1133">Transmembrane helix</keyword>
<feature type="compositionally biased region" description="Basic residues" evidence="9">
    <location>
        <begin position="1"/>
        <end position="11"/>
    </location>
</feature>
<evidence type="ECO:0000256" key="2">
    <source>
        <dbReference type="ARBA" id="ARBA00004173"/>
    </source>
</evidence>
<evidence type="ECO:0008006" key="12">
    <source>
        <dbReference type="Google" id="ProtNLM"/>
    </source>
</evidence>
<evidence type="ECO:0000256" key="7">
    <source>
        <dbReference type="ARBA" id="ARBA00023128"/>
    </source>
</evidence>
<dbReference type="AlphaFoldDB" id="A0A9D4ZEI2"/>
<evidence type="ECO:0000256" key="6">
    <source>
        <dbReference type="ARBA" id="ARBA00022989"/>
    </source>
</evidence>
<evidence type="ECO:0000256" key="5">
    <source>
        <dbReference type="ARBA" id="ARBA00022692"/>
    </source>
</evidence>
<dbReference type="PANTHER" id="PTHR34372">
    <property type="entry name" value="CYTOCHROME C OXIDASE SUBUNIT 5C-2-RELATED"/>
    <property type="match status" value="1"/>
</dbReference>
<name>A0A9D4ZEI2_ADICA</name>
<dbReference type="EMBL" id="JABFUD020000015">
    <property type="protein sequence ID" value="KAI5069716.1"/>
    <property type="molecule type" value="Genomic_DNA"/>
</dbReference>
<keyword evidence="11" id="KW-1185">Reference proteome</keyword>
<dbReference type="InterPro" id="IPR008432">
    <property type="entry name" value="COX5C"/>
</dbReference>
<comment type="subcellular location">
    <subcellularLocation>
        <location evidence="3">Membrane</location>
    </subcellularLocation>
    <subcellularLocation>
        <location evidence="2">Mitochondrion</location>
    </subcellularLocation>
</comment>
<keyword evidence="5" id="KW-0812">Transmembrane</keyword>
<evidence type="ECO:0000256" key="9">
    <source>
        <dbReference type="SAM" id="MobiDB-lite"/>
    </source>
</evidence>
<gene>
    <name evidence="10" type="ORF">GOP47_0016017</name>
</gene>
<feature type="region of interest" description="Disordered" evidence="9">
    <location>
        <begin position="1"/>
        <end position="58"/>
    </location>
</feature>
<sequence>MARARTHTHTHREREREKSGTEMVKREREREEREREREKEKESVMSLPSHAVAAATKGRPSVVKEIIYGLSAGLAGGALWKIHHLNERRKTEEFYSMLEKNAISVVVEE</sequence>
<organism evidence="10 11">
    <name type="scientific">Adiantum capillus-veneris</name>
    <name type="common">Maidenhair fern</name>
    <dbReference type="NCBI Taxonomy" id="13818"/>
    <lineage>
        <taxon>Eukaryota</taxon>
        <taxon>Viridiplantae</taxon>
        <taxon>Streptophyta</taxon>
        <taxon>Embryophyta</taxon>
        <taxon>Tracheophyta</taxon>
        <taxon>Polypodiopsida</taxon>
        <taxon>Polypodiidae</taxon>
        <taxon>Polypodiales</taxon>
        <taxon>Pteridineae</taxon>
        <taxon>Pteridaceae</taxon>
        <taxon>Vittarioideae</taxon>
        <taxon>Adiantum</taxon>
    </lineage>
</organism>
<evidence type="ECO:0000313" key="10">
    <source>
        <dbReference type="EMBL" id="KAI5069716.1"/>
    </source>
</evidence>
<protein>
    <recommendedName>
        <fullName evidence="12">Cytochrome c oxidase subunit 5C</fullName>
    </recommendedName>
</protein>
<dbReference type="PANTHER" id="PTHR34372:SF2">
    <property type="entry name" value="CYTOCHROME C OXIDASE SUBUNIT 5C-2-RELATED"/>
    <property type="match status" value="1"/>
</dbReference>
<evidence type="ECO:0000256" key="8">
    <source>
        <dbReference type="ARBA" id="ARBA00023136"/>
    </source>
</evidence>
<comment type="function">
    <text evidence="1">This protein is one of the nuclear-coded polypeptide chains of cytochrome c oxidase, the terminal oxidase in mitochondrial electron transport.</text>
</comment>
<accession>A0A9D4ZEI2</accession>
<comment type="caution">
    <text evidence="10">The sequence shown here is derived from an EMBL/GenBank/DDBJ whole genome shotgun (WGS) entry which is preliminary data.</text>
</comment>
<dbReference type="GO" id="GO:0005739">
    <property type="term" value="C:mitochondrion"/>
    <property type="evidence" value="ECO:0007669"/>
    <property type="project" value="UniProtKB-SubCell"/>
</dbReference>
<dbReference type="GO" id="GO:0016020">
    <property type="term" value="C:membrane"/>
    <property type="evidence" value="ECO:0007669"/>
    <property type="project" value="UniProtKB-SubCell"/>
</dbReference>
<keyword evidence="8" id="KW-0472">Membrane</keyword>
<dbReference type="Proteomes" id="UP000886520">
    <property type="component" value="Chromosome 15"/>
</dbReference>
<reference evidence="10" key="1">
    <citation type="submission" date="2021-01" db="EMBL/GenBank/DDBJ databases">
        <title>Adiantum capillus-veneris genome.</title>
        <authorList>
            <person name="Fang Y."/>
            <person name="Liao Q."/>
        </authorList>
    </citation>
    <scope>NUCLEOTIDE SEQUENCE</scope>
    <source>
        <strain evidence="10">H3</strain>
        <tissue evidence="10">Leaf</tissue>
    </source>
</reference>
<evidence type="ECO:0000256" key="1">
    <source>
        <dbReference type="ARBA" id="ARBA00002480"/>
    </source>
</evidence>